<dbReference type="Pfam" id="PF07693">
    <property type="entry name" value="KAP_NTPase"/>
    <property type="match status" value="1"/>
</dbReference>
<dbReference type="PANTHER" id="PTHR22674:SF6">
    <property type="entry name" value="NTPASE KAP FAMILY P-LOOP DOMAIN-CONTAINING PROTEIN 1"/>
    <property type="match status" value="1"/>
</dbReference>
<dbReference type="InterPro" id="IPR052754">
    <property type="entry name" value="NTPase_KAP_P-loop"/>
</dbReference>
<reference evidence="3 4" key="1">
    <citation type="journal article" date="2018" name="Nat. Biotechnol.">
        <title>A standardized bacterial taxonomy based on genome phylogeny substantially revises the tree of life.</title>
        <authorList>
            <person name="Parks D.H."/>
            <person name="Chuvochina M."/>
            <person name="Waite D.W."/>
            <person name="Rinke C."/>
            <person name="Skarshewski A."/>
            <person name="Chaumeil P.A."/>
            <person name="Hugenholtz P."/>
        </authorList>
    </citation>
    <scope>NUCLEOTIDE SEQUENCE [LARGE SCALE GENOMIC DNA]</scope>
    <source>
        <strain evidence="3">UBA8733</strain>
    </source>
</reference>
<dbReference type="Proteomes" id="UP000259610">
    <property type="component" value="Unassembled WGS sequence"/>
</dbReference>
<dbReference type="AlphaFoldDB" id="A0A3B9H2U4"/>
<accession>A0A3B9H2U4</accession>
<gene>
    <name evidence="3" type="ORF">DCG58_17825</name>
</gene>
<dbReference type="PANTHER" id="PTHR22674">
    <property type="entry name" value="NTPASE, KAP FAMILY P-LOOP DOMAIN-CONTAINING 1"/>
    <property type="match status" value="1"/>
</dbReference>
<feature type="domain" description="KAP NTPase" evidence="2">
    <location>
        <begin position="33"/>
        <end position="326"/>
    </location>
</feature>
<feature type="compositionally biased region" description="Basic and acidic residues" evidence="1">
    <location>
        <begin position="1"/>
        <end position="12"/>
    </location>
</feature>
<evidence type="ECO:0000256" key="1">
    <source>
        <dbReference type="SAM" id="MobiDB-lite"/>
    </source>
</evidence>
<organism evidence="3 4">
    <name type="scientific">Hyphomonas adhaerens</name>
    <dbReference type="NCBI Taxonomy" id="81029"/>
    <lineage>
        <taxon>Bacteria</taxon>
        <taxon>Pseudomonadati</taxon>
        <taxon>Pseudomonadota</taxon>
        <taxon>Alphaproteobacteria</taxon>
        <taxon>Hyphomonadales</taxon>
        <taxon>Hyphomonadaceae</taxon>
        <taxon>Hyphomonas</taxon>
    </lineage>
</organism>
<comment type="caution">
    <text evidence="3">The sequence shown here is derived from an EMBL/GenBank/DDBJ whole genome shotgun (WGS) entry which is preliminary data.</text>
</comment>
<evidence type="ECO:0000259" key="2">
    <source>
        <dbReference type="Pfam" id="PF07693"/>
    </source>
</evidence>
<name>A0A3B9H2U4_9PROT</name>
<dbReference type="EMBL" id="DMAN01000402">
    <property type="protein sequence ID" value="HAE29022.1"/>
    <property type="molecule type" value="Genomic_DNA"/>
</dbReference>
<dbReference type="InterPro" id="IPR011646">
    <property type="entry name" value="KAP_P-loop"/>
</dbReference>
<protein>
    <recommendedName>
        <fullName evidence="2">KAP NTPase domain-containing protein</fullName>
    </recommendedName>
</protein>
<evidence type="ECO:0000313" key="3">
    <source>
        <dbReference type="EMBL" id="HAE29022.1"/>
    </source>
</evidence>
<dbReference type="RefSeq" id="WP_272992288.1">
    <property type="nucleotide sequence ID" value="NZ_CAJWRG010000027.1"/>
</dbReference>
<evidence type="ECO:0000313" key="4">
    <source>
        <dbReference type="Proteomes" id="UP000259610"/>
    </source>
</evidence>
<sequence>MQHSDRPQESPKRSPHAPITNATEDAFGFGDAANFVASAIMNREDTEAWIIGIDGVWGEGKSSLVNLVELELLAKQAPWRKPILIRFEPWLSGDTKVLVGNFFRLLVDAFNDVNQAQYNLASRNRWEIIWLKIRLNGTLSTLASQVSGAGFLGAMASLNFPLAIFSSVIRLFAGKPSLEAQRTLAQTLIKKISGDRKGLHIVYVIDDLDRLEPDEALEVIRLIKAVANFPNITYLISYDREVLSHAIESSAEVEDGAAYLEKIIQFGLKVPAPGPFRIRRFLRNKLELAYSDQADWKSLRAGAVLDTWAGRLLKTPRDVVRVFEAVRLKWERLRSFNADLLDLVWIEMIKEKASKGDSNLYSWVLNYVSSLEAIAIGGQVSQRTRSQEELSVILEKLGWKPPAEGEHAELDFHHLDALLAGVTSSYVPSTRNHAFDDRLWVFQFQDRTFEKYREERRFTSPWHWGLYSGFRQSDNALPDAVWERLHSLAHGMSSDLTRTIQTVLEVSELNADRDTIGDQLLELVINDVSQSAPNVGEFWWRVIMDVADSIYERSASSGFGLKKSAGFQIEKLTEAVLGKLTVNDRRKLLMDVYKNAQSLWALGEVYRDQYFEHSEEHPDRNEPYLSESEFSEIQEILLDRLLRMSPSDLLNVPDTWIVPYSILNAAGETRAKEWFAQITLDDEDFINVLESLQTIQSSAQEAPGIPAQYLKNFGDVELTKKRLHAIASNDLEISNQASSILNHWWEGS</sequence>
<feature type="region of interest" description="Disordered" evidence="1">
    <location>
        <begin position="1"/>
        <end position="21"/>
    </location>
</feature>
<proteinExistence type="predicted"/>